<dbReference type="RefSeq" id="WP_136004535.1">
    <property type="nucleotide sequence ID" value="NZ_SRYW01000006.1"/>
</dbReference>
<proteinExistence type="predicted"/>
<gene>
    <name evidence="1" type="ORF">E5352_08540</name>
</gene>
<reference evidence="1 2" key="1">
    <citation type="submission" date="2019-04" db="EMBL/GenBank/DDBJ databases">
        <title>Microbes associate with the intestines of laboratory mice.</title>
        <authorList>
            <person name="Navarre W."/>
            <person name="Wong E."/>
            <person name="Huang K."/>
            <person name="Tropini C."/>
            <person name="Ng K."/>
            <person name="Yu B."/>
        </authorList>
    </citation>
    <scope>NUCLEOTIDE SEQUENCE [LARGE SCALE GENOMIC DNA]</scope>
    <source>
        <strain evidence="1 2">NM62_B4-13</strain>
    </source>
</reference>
<dbReference type="AlphaFoldDB" id="A0A4S2D2S2"/>
<name>A0A4S2D2S2_STEMA</name>
<evidence type="ECO:0000313" key="1">
    <source>
        <dbReference type="EMBL" id="TGY34484.1"/>
    </source>
</evidence>
<sequence length="230" mass="24475">MIPRPKPSADSARLAGVAPARVLVAVCALALACAVAMAWPLLAGRIPDHDAGQSVRGVDDAMQADLVRTYLAHVLRRTPQAIAGRPVDEVIYFDTLSAAFCAIDAGGPCDAQEYLAVEREGALVDAADPRLPLALQQALDRQTRQRTYNRDPHVPGVTRLDATAGSAFADACALPSARMGHLIRISRGVVQAPDGPVLAMVLDRYCDRSGGMRVIRFDRQGTRWVVASGG</sequence>
<dbReference type="PROSITE" id="PS51257">
    <property type="entry name" value="PROKAR_LIPOPROTEIN"/>
    <property type="match status" value="1"/>
</dbReference>
<organism evidence="1 2">
    <name type="scientific">Stenotrophomonas maltophilia</name>
    <name type="common">Pseudomonas maltophilia</name>
    <name type="synonym">Xanthomonas maltophilia</name>
    <dbReference type="NCBI Taxonomy" id="40324"/>
    <lineage>
        <taxon>Bacteria</taxon>
        <taxon>Pseudomonadati</taxon>
        <taxon>Pseudomonadota</taxon>
        <taxon>Gammaproteobacteria</taxon>
        <taxon>Lysobacterales</taxon>
        <taxon>Lysobacteraceae</taxon>
        <taxon>Stenotrophomonas</taxon>
        <taxon>Stenotrophomonas maltophilia group</taxon>
    </lineage>
</organism>
<protein>
    <submittedName>
        <fullName evidence="1">Uncharacterized protein</fullName>
    </submittedName>
</protein>
<dbReference type="OrthoDB" id="9994143at2"/>
<comment type="caution">
    <text evidence="1">The sequence shown here is derived from an EMBL/GenBank/DDBJ whole genome shotgun (WGS) entry which is preliminary data.</text>
</comment>
<dbReference type="Proteomes" id="UP000306631">
    <property type="component" value="Unassembled WGS sequence"/>
</dbReference>
<accession>A0A4S2D2S2</accession>
<evidence type="ECO:0000313" key="2">
    <source>
        <dbReference type="Proteomes" id="UP000306631"/>
    </source>
</evidence>
<dbReference type="EMBL" id="SRYW01000006">
    <property type="protein sequence ID" value="TGY34484.1"/>
    <property type="molecule type" value="Genomic_DNA"/>
</dbReference>